<dbReference type="GO" id="GO:0042273">
    <property type="term" value="P:ribosomal large subunit biogenesis"/>
    <property type="evidence" value="ECO:0007669"/>
    <property type="project" value="InterPro"/>
</dbReference>
<dbReference type="Pfam" id="PF00400">
    <property type="entry name" value="WD40"/>
    <property type="match status" value="1"/>
</dbReference>
<dbReference type="InterPro" id="IPR001680">
    <property type="entry name" value="WD40_rpt"/>
</dbReference>
<accession>A0A7R8VFI7</accession>
<dbReference type="PROSITE" id="PS50082">
    <property type="entry name" value="WD_REPEATS_2"/>
    <property type="match status" value="1"/>
</dbReference>
<protein>
    <recommendedName>
        <fullName evidence="3">WD repeat-containing protein 74</fullName>
    </recommendedName>
</protein>
<dbReference type="GO" id="GO:0005730">
    <property type="term" value="C:nucleolus"/>
    <property type="evidence" value="ECO:0007669"/>
    <property type="project" value="InterPro"/>
</dbReference>
<dbReference type="GO" id="GO:0030687">
    <property type="term" value="C:preribosome, large subunit precursor"/>
    <property type="evidence" value="ECO:0007669"/>
    <property type="project" value="TreeGrafter"/>
</dbReference>
<keyword evidence="1" id="KW-0853">WD repeat</keyword>
<name>A0A7R8VFI7_TIMDO</name>
<reference evidence="2" key="1">
    <citation type="submission" date="2020-11" db="EMBL/GenBank/DDBJ databases">
        <authorList>
            <person name="Tran Van P."/>
        </authorList>
    </citation>
    <scope>NUCLEOTIDE SEQUENCE</scope>
</reference>
<dbReference type="PANTHER" id="PTHR16038:SF4">
    <property type="entry name" value="WD REPEAT-CONTAINING PROTEIN 74"/>
    <property type="match status" value="1"/>
</dbReference>
<evidence type="ECO:0000256" key="1">
    <source>
        <dbReference type="PROSITE-ProRule" id="PRU00221"/>
    </source>
</evidence>
<feature type="repeat" description="WD" evidence="1">
    <location>
        <begin position="151"/>
        <end position="177"/>
    </location>
</feature>
<dbReference type="PANTHER" id="PTHR16038">
    <property type="entry name" value="NOP SEVEN ASSOCIATED PROTEIN 1"/>
    <property type="match status" value="1"/>
</dbReference>
<sequence length="373" mass="41873">MSEMFPIKVTEDSLKLDFHVYVGSETGPFKGVHFQGLNETPIYKNILALEHLIPSCYITAMNWSDVEENNIMLARINGNICIYESRKLKHFNRCLPTDPKHGRIMGVSEYEGAHLTAFDSGVVKNWVDEEKDQLLLDAGKNLKVMVHSQTDRNVIATGGHENQLRLWDLNEKKCTFEAKNIRPDELQLRVGVDVSGITFLSNNRNLATCSKYGFAHIYNPGSQRRPVISTKVPDNAFSCITTAPNENHVVVGSGVGNILLIDLRKTNKIVSKYKGCSGCVSAIACHKTEPYIVSLSLDRYLRVHNLNTTALVHKVHMVSPLNFLLVRSDFSFEKSPSAATEDIVAVESDSEDIFKDLEKVEDKPRKKRKLINA</sequence>
<dbReference type="Gene3D" id="2.130.10.10">
    <property type="entry name" value="YVTN repeat-like/Quinoprotein amine dehydrogenase"/>
    <property type="match status" value="1"/>
</dbReference>
<dbReference type="EMBL" id="OA565709">
    <property type="protein sequence ID" value="CAD7197556.1"/>
    <property type="molecule type" value="Genomic_DNA"/>
</dbReference>
<organism evidence="2">
    <name type="scientific">Timema douglasi</name>
    <name type="common">Walking stick</name>
    <dbReference type="NCBI Taxonomy" id="61478"/>
    <lineage>
        <taxon>Eukaryota</taxon>
        <taxon>Metazoa</taxon>
        <taxon>Ecdysozoa</taxon>
        <taxon>Arthropoda</taxon>
        <taxon>Hexapoda</taxon>
        <taxon>Insecta</taxon>
        <taxon>Pterygota</taxon>
        <taxon>Neoptera</taxon>
        <taxon>Polyneoptera</taxon>
        <taxon>Phasmatodea</taxon>
        <taxon>Timematodea</taxon>
        <taxon>Timematoidea</taxon>
        <taxon>Timematidae</taxon>
        <taxon>Timema</taxon>
    </lineage>
</organism>
<dbReference type="SMART" id="SM00320">
    <property type="entry name" value="WD40"/>
    <property type="match status" value="4"/>
</dbReference>
<evidence type="ECO:0008006" key="3">
    <source>
        <dbReference type="Google" id="ProtNLM"/>
    </source>
</evidence>
<dbReference type="InterPro" id="IPR015943">
    <property type="entry name" value="WD40/YVTN_repeat-like_dom_sf"/>
</dbReference>
<gene>
    <name evidence="2" type="ORF">TDIB3V08_LOCUS3860</name>
</gene>
<proteinExistence type="predicted"/>
<evidence type="ECO:0000313" key="2">
    <source>
        <dbReference type="EMBL" id="CAD7197556.1"/>
    </source>
</evidence>
<dbReference type="AlphaFoldDB" id="A0A7R8VFI7"/>
<dbReference type="SUPFAM" id="SSF50978">
    <property type="entry name" value="WD40 repeat-like"/>
    <property type="match status" value="1"/>
</dbReference>
<dbReference type="InterPro" id="IPR036322">
    <property type="entry name" value="WD40_repeat_dom_sf"/>
</dbReference>
<dbReference type="InterPro" id="IPR037379">
    <property type="entry name" value="WDR74/Nsa1"/>
</dbReference>